<dbReference type="InterPro" id="IPR040079">
    <property type="entry name" value="Glutathione_S-Trfase"/>
</dbReference>
<dbReference type="Pfam" id="PF13417">
    <property type="entry name" value="GST_N_3"/>
    <property type="match status" value="1"/>
</dbReference>
<reference evidence="6" key="1">
    <citation type="submission" date="2020-01" db="EMBL/GenBank/DDBJ databases">
        <authorList>
            <consortium name="DOE Joint Genome Institute"/>
            <person name="Haridas S."/>
            <person name="Albert R."/>
            <person name="Binder M."/>
            <person name="Bloem J."/>
            <person name="Labutti K."/>
            <person name="Salamov A."/>
            <person name="Andreopoulos B."/>
            <person name="Baker S.E."/>
            <person name="Barry K."/>
            <person name="Bills G."/>
            <person name="Bluhm B.H."/>
            <person name="Cannon C."/>
            <person name="Castanera R."/>
            <person name="Culley D.E."/>
            <person name="Daum C."/>
            <person name="Ezra D."/>
            <person name="Gonzalez J.B."/>
            <person name="Henrissat B."/>
            <person name="Kuo A."/>
            <person name="Liang C."/>
            <person name="Lipzen A."/>
            <person name="Lutzoni F."/>
            <person name="Magnuson J."/>
            <person name="Mondo S."/>
            <person name="Nolan M."/>
            <person name="Ohm R."/>
            <person name="Pangilinan J."/>
            <person name="Park H.-J."/>
            <person name="Ramirez L."/>
            <person name="Alfaro M."/>
            <person name="Sun H."/>
            <person name="Tritt A."/>
            <person name="Yoshinaga Y."/>
            <person name="Zwiers L.-H."/>
            <person name="Turgeon B.G."/>
            <person name="Goodwin S.B."/>
            <person name="Spatafora J.W."/>
            <person name="Crous P.W."/>
            <person name="Grigoriev I.V."/>
        </authorList>
    </citation>
    <scope>NUCLEOTIDE SEQUENCE</scope>
    <source>
        <strain evidence="6">CBS 342.82</strain>
    </source>
</reference>
<evidence type="ECO:0000256" key="2">
    <source>
        <dbReference type="SAM" id="Coils"/>
    </source>
</evidence>
<dbReference type="Pfam" id="PF00043">
    <property type="entry name" value="GST_C"/>
    <property type="match status" value="1"/>
</dbReference>
<dbReference type="AlphaFoldDB" id="A0A6J3M988"/>
<keyword evidence="2" id="KW-0175">Coiled coil</keyword>
<organism evidence="6">
    <name type="scientific">Dissoconium aciculare CBS 342.82</name>
    <dbReference type="NCBI Taxonomy" id="1314786"/>
    <lineage>
        <taxon>Eukaryota</taxon>
        <taxon>Fungi</taxon>
        <taxon>Dikarya</taxon>
        <taxon>Ascomycota</taxon>
        <taxon>Pezizomycotina</taxon>
        <taxon>Dothideomycetes</taxon>
        <taxon>Dothideomycetidae</taxon>
        <taxon>Mycosphaerellales</taxon>
        <taxon>Dissoconiaceae</taxon>
        <taxon>Dissoconium</taxon>
    </lineage>
</organism>
<protein>
    <submittedName>
        <fullName evidence="6">Glutathione S-transferase</fullName>
    </submittedName>
</protein>
<dbReference type="InterPro" id="IPR036249">
    <property type="entry name" value="Thioredoxin-like_sf"/>
</dbReference>
<dbReference type="PANTHER" id="PTHR44051:SF8">
    <property type="entry name" value="GLUTATHIONE S-TRANSFERASE GSTA"/>
    <property type="match status" value="1"/>
</dbReference>
<dbReference type="OrthoDB" id="249703at2759"/>
<evidence type="ECO:0000259" key="4">
    <source>
        <dbReference type="PROSITE" id="PS50405"/>
    </source>
</evidence>
<comment type="similarity">
    <text evidence="1">Belongs to the GST superfamily.</text>
</comment>
<dbReference type="RefSeq" id="XP_033461616.1">
    <property type="nucleotide sequence ID" value="XM_033607535.1"/>
</dbReference>
<dbReference type="InterPro" id="IPR004045">
    <property type="entry name" value="Glutathione_S-Trfase_N"/>
</dbReference>
<sequence>MSSATPDKLHLFDHPVSSYAQKVRIALREKGLEFTKETPASFGGQENAAFTAANPRKEVPALVVTPSDPNKAPFGVFDSTVILMYLEDAYPEQKSLLPRDPRLRAEARMIEEVCDTHYEANNWAIAEIKWFRRAEGAEAEALLEKAEKLTAQFQAWLAEKLGDKPFFAGDEFTYADIAAAAVVNRSVVNGYGPEKGSPLQKWHERVSAIPSVQETFAEMVAAAKVFSATAGNLFKPHSGSRREYRDHRLEWMIKNGGLNIVEQGLKDDNIRFSWP</sequence>
<feature type="coiled-coil region" evidence="2">
    <location>
        <begin position="132"/>
        <end position="159"/>
    </location>
</feature>
<dbReference type="PANTHER" id="PTHR44051">
    <property type="entry name" value="GLUTATHIONE S-TRANSFERASE-RELATED"/>
    <property type="match status" value="1"/>
</dbReference>
<evidence type="ECO:0000313" key="6">
    <source>
        <dbReference type="RefSeq" id="XP_033461616.1"/>
    </source>
</evidence>
<reference evidence="6" key="3">
    <citation type="submission" date="2025-08" db="UniProtKB">
        <authorList>
            <consortium name="RefSeq"/>
        </authorList>
    </citation>
    <scope>IDENTIFICATION</scope>
    <source>
        <strain evidence="6">CBS 342.82</strain>
    </source>
</reference>
<reference evidence="6" key="2">
    <citation type="submission" date="2020-04" db="EMBL/GenBank/DDBJ databases">
        <authorList>
            <consortium name="NCBI Genome Project"/>
        </authorList>
    </citation>
    <scope>NUCLEOTIDE SEQUENCE</scope>
    <source>
        <strain evidence="6">CBS 342.82</strain>
    </source>
</reference>
<feature type="domain" description="GST N-terminal" evidence="3">
    <location>
        <begin position="7"/>
        <end position="94"/>
    </location>
</feature>
<accession>A0A6J3M988</accession>
<dbReference type="SFLD" id="SFLDG00358">
    <property type="entry name" value="Main_(cytGST)"/>
    <property type="match status" value="1"/>
</dbReference>
<gene>
    <name evidence="6" type="ORF">K489DRAFT_408944</name>
</gene>
<evidence type="ECO:0000256" key="1">
    <source>
        <dbReference type="ARBA" id="ARBA00007409"/>
    </source>
</evidence>
<evidence type="ECO:0000259" key="3">
    <source>
        <dbReference type="PROSITE" id="PS50404"/>
    </source>
</evidence>
<proteinExistence type="inferred from homology"/>
<dbReference type="CDD" id="cd00570">
    <property type="entry name" value="GST_N_family"/>
    <property type="match status" value="1"/>
</dbReference>
<keyword evidence="5" id="KW-1185">Reference proteome</keyword>
<dbReference type="SUPFAM" id="SSF47616">
    <property type="entry name" value="GST C-terminal domain-like"/>
    <property type="match status" value="1"/>
</dbReference>
<dbReference type="PROSITE" id="PS50405">
    <property type="entry name" value="GST_CTER"/>
    <property type="match status" value="1"/>
</dbReference>
<dbReference type="PROSITE" id="PS50404">
    <property type="entry name" value="GST_NTER"/>
    <property type="match status" value="1"/>
</dbReference>
<dbReference type="InterPro" id="IPR036282">
    <property type="entry name" value="Glutathione-S-Trfase_C_sf"/>
</dbReference>
<dbReference type="InterPro" id="IPR010987">
    <property type="entry name" value="Glutathione-S-Trfase_C-like"/>
</dbReference>
<dbReference type="SUPFAM" id="SSF52833">
    <property type="entry name" value="Thioredoxin-like"/>
    <property type="match status" value="1"/>
</dbReference>
<dbReference type="Gene3D" id="3.40.30.10">
    <property type="entry name" value="Glutaredoxin"/>
    <property type="match status" value="1"/>
</dbReference>
<dbReference type="SFLD" id="SFLDS00019">
    <property type="entry name" value="Glutathione_Transferase_(cytos"/>
    <property type="match status" value="1"/>
</dbReference>
<evidence type="ECO:0000313" key="5">
    <source>
        <dbReference type="Proteomes" id="UP000504637"/>
    </source>
</evidence>
<name>A0A6J3M988_9PEZI</name>
<dbReference type="Gene3D" id="1.20.1050.10">
    <property type="match status" value="1"/>
</dbReference>
<dbReference type="Proteomes" id="UP000504637">
    <property type="component" value="Unplaced"/>
</dbReference>
<dbReference type="GeneID" id="54365334"/>
<dbReference type="InterPro" id="IPR004046">
    <property type="entry name" value="GST_C"/>
</dbReference>
<feature type="domain" description="GST C-terminal" evidence="4">
    <location>
        <begin position="100"/>
        <end position="231"/>
    </location>
</feature>